<feature type="compositionally biased region" description="Basic and acidic residues" evidence="1">
    <location>
        <begin position="49"/>
        <end position="63"/>
    </location>
</feature>
<dbReference type="RefSeq" id="WP_109894630.1">
    <property type="nucleotide sequence ID" value="NZ_CP029550.1"/>
</dbReference>
<protein>
    <submittedName>
        <fullName evidence="2">Uncharacterized protein</fullName>
    </submittedName>
</protein>
<evidence type="ECO:0000313" key="3">
    <source>
        <dbReference type="Proteomes" id="UP000245926"/>
    </source>
</evidence>
<sequence>MDRERDRDSAEAMIAERDRTEGRGDRDRTRPGQGDETSGSVDRQTPPPESDRSPETDVPKRSDPGPFAPH</sequence>
<feature type="compositionally biased region" description="Basic and acidic residues" evidence="1">
    <location>
        <begin position="1"/>
        <end position="30"/>
    </location>
</feature>
<dbReference type="AlphaFoldDB" id="A0A2U8WC65"/>
<evidence type="ECO:0000313" key="2">
    <source>
        <dbReference type="EMBL" id="AWN43639.1"/>
    </source>
</evidence>
<dbReference type="EMBL" id="CP029550">
    <property type="protein sequence ID" value="AWN43639.1"/>
    <property type="molecule type" value="Genomic_DNA"/>
</dbReference>
<proteinExistence type="predicted"/>
<dbReference type="KEGG" id="mets:DK389_27935"/>
<keyword evidence="3" id="KW-1185">Reference proteome</keyword>
<reference evidence="3" key="1">
    <citation type="submission" date="2018-05" db="EMBL/GenBank/DDBJ databases">
        <title>Complete Genome Sequence of Methylobacterium sp. 17SD2-17.</title>
        <authorList>
            <person name="Srinivasan S."/>
        </authorList>
    </citation>
    <scope>NUCLEOTIDE SEQUENCE [LARGE SCALE GENOMIC DNA]</scope>
    <source>
        <strain evidence="3">17SD2-17</strain>
    </source>
</reference>
<organism evidence="2 3">
    <name type="scientific">Methylobacterium durans</name>
    <dbReference type="NCBI Taxonomy" id="2202825"/>
    <lineage>
        <taxon>Bacteria</taxon>
        <taxon>Pseudomonadati</taxon>
        <taxon>Pseudomonadota</taxon>
        <taxon>Alphaproteobacteria</taxon>
        <taxon>Hyphomicrobiales</taxon>
        <taxon>Methylobacteriaceae</taxon>
        <taxon>Methylobacterium</taxon>
    </lineage>
</organism>
<name>A0A2U8WC65_9HYPH</name>
<accession>A0A2U8WC65</accession>
<dbReference type="Proteomes" id="UP000245926">
    <property type="component" value="Chromosome"/>
</dbReference>
<evidence type="ECO:0000256" key="1">
    <source>
        <dbReference type="SAM" id="MobiDB-lite"/>
    </source>
</evidence>
<feature type="region of interest" description="Disordered" evidence="1">
    <location>
        <begin position="1"/>
        <end position="70"/>
    </location>
</feature>
<gene>
    <name evidence="2" type="ORF">DK389_27935</name>
</gene>